<comment type="caution">
    <text evidence="2">The sequence shown here is derived from an EMBL/GenBank/DDBJ whole genome shotgun (WGS) entry which is preliminary data.</text>
</comment>
<keyword evidence="1" id="KW-0175">Coiled coil</keyword>
<accession>A0AAD3MBT3</accession>
<evidence type="ECO:0000313" key="3">
    <source>
        <dbReference type="Proteomes" id="UP001279410"/>
    </source>
</evidence>
<gene>
    <name evidence="2" type="ORF">AKAME5_000380100</name>
</gene>
<feature type="coiled-coil region" evidence="1">
    <location>
        <begin position="9"/>
        <end position="36"/>
    </location>
</feature>
<feature type="coiled-coil region" evidence="1">
    <location>
        <begin position="162"/>
        <end position="204"/>
    </location>
</feature>
<name>A0AAD3MBT3_LATJO</name>
<sequence>MSSCTITKAEEISEKIQNLEEGIQKLMNTLKEEGEKREQETGNHLSSEDYVMERILRAMAKRSGLKLHDDVSLWTIMSSLSKYKISGKDIALGVLKCSALLSCALLSQFVLKAVTKKTGKFLISKGVSIGGKAVVKAAGRIVGGSVGLLFSVPELVTNCVNLDNCETEASQVLREIAETMQTASEELEKELDEIKQVFQRLAKVKRCIENTKRSSDERKILIEFALENCQDETIRQWLRENSESEAFFSLVDMFHLLKEGIDKEEKKNHSNEVDITFLAHGAITDPMIRASCLLPLPTITDVELHSPWNCVITADAGYGIATGKMKPQDRAFYRRKKGKIPDDNHHTMKTPDHWNSMKETVEKNQEIPNIILSPFKLPEDGYWKEFEILTNKHGPPGRNRIAIPYILPEKRISDSSERVPFYVVTLALSLALFFSRFTAKLHLAACLGDRSAGQKLDKEYLAKQYACSIEEIIMCSPDIKKMLKWFASEYC</sequence>
<evidence type="ECO:0000313" key="2">
    <source>
        <dbReference type="EMBL" id="GLD50629.1"/>
    </source>
</evidence>
<dbReference type="AlphaFoldDB" id="A0AAD3MBT3"/>
<organism evidence="2 3">
    <name type="scientific">Lates japonicus</name>
    <name type="common">Japanese lates</name>
    <dbReference type="NCBI Taxonomy" id="270547"/>
    <lineage>
        <taxon>Eukaryota</taxon>
        <taxon>Metazoa</taxon>
        <taxon>Chordata</taxon>
        <taxon>Craniata</taxon>
        <taxon>Vertebrata</taxon>
        <taxon>Euteleostomi</taxon>
        <taxon>Actinopterygii</taxon>
        <taxon>Neopterygii</taxon>
        <taxon>Teleostei</taxon>
        <taxon>Neoteleostei</taxon>
        <taxon>Acanthomorphata</taxon>
        <taxon>Carangaria</taxon>
        <taxon>Carangaria incertae sedis</taxon>
        <taxon>Centropomidae</taxon>
        <taxon>Lates</taxon>
    </lineage>
</organism>
<protein>
    <submittedName>
        <fullName evidence="2">Uncharacterized protein</fullName>
    </submittedName>
</protein>
<dbReference type="EMBL" id="BRZM01000009">
    <property type="protein sequence ID" value="GLD50629.1"/>
    <property type="molecule type" value="Genomic_DNA"/>
</dbReference>
<proteinExistence type="predicted"/>
<dbReference type="Proteomes" id="UP001279410">
    <property type="component" value="Unassembled WGS sequence"/>
</dbReference>
<keyword evidence="3" id="KW-1185">Reference proteome</keyword>
<evidence type="ECO:0000256" key="1">
    <source>
        <dbReference type="SAM" id="Coils"/>
    </source>
</evidence>
<reference evidence="2" key="1">
    <citation type="submission" date="2022-08" db="EMBL/GenBank/DDBJ databases">
        <title>Genome sequencing of akame (Lates japonicus).</title>
        <authorList>
            <person name="Hashiguchi Y."/>
            <person name="Takahashi H."/>
        </authorList>
    </citation>
    <scope>NUCLEOTIDE SEQUENCE</scope>
    <source>
        <strain evidence="2">Kochi</strain>
    </source>
</reference>